<keyword evidence="2" id="KW-1185">Reference proteome</keyword>
<accession>A0A9Q1QNN9</accession>
<dbReference type="OrthoDB" id="190541at2759"/>
<organism evidence="1 2">
    <name type="scientific">Carnegiea gigantea</name>
    <dbReference type="NCBI Taxonomy" id="171969"/>
    <lineage>
        <taxon>Eukaryota</taxon>
        <taxon>Viridiplantae</taxon>
        <taxon>Streptophyta</taxon>
        <taxon>Embryophyta</taxon>
        <taxon>Tracheophyta</taxon>
        <taxon>Spermatophyta</taxon>
        <taxon>Magnoliopsida</taxon>
        <taxon>eudicotyledons</taxon>
        <taxon>Gunneridae</taxon>
        <taxon>Pentapetalae</taxon>
        <taxon>Caryophyllales</taxon>
        <taxon>Cactineae</taxon>
        <taxon>Cactaceae</taxon>
        <taxon>Cactoideae</taxon>
        <taxon>Echinocereeae</taxon>
        <taxon>Carnegiea</taxon>
    </lineage>
</organism>
<name>A0A9Q1QNN9_9CARY</name>
<protein>
    <submittedName>
        <fullName evidence="1">Uncharacterized protein</fullName>
    </submittedName>
</protein>
<proteinExistence type="predicted"/>
<dbReference type="Proteomes" id="UP001153076">
    <property type="component" value="Unassembled WGS sequence"/>
</dbReference>
<dbReference type="AlphaFoldDB" id="A0A9Q1QNN9"/>
<sequence length="302" mass="34542">MPSLQSALLPELANNSIRLHCECLQRAKYIGSKVRSLSFTQDVDLTITSIEQMPQKRAKTEQEKLEYYQQDVATTIMATTTTNLHHHCSKAEFIEGYRNLKDNKHLHRRLPSVIKPMVTSASFSHLIKIYEAWKPINHCLPRGLKRDFETLPTPFTSHGWDGGNHPIVTLEGFWKVFEPSVFYSVMDSEKPHEQGSSSCFRMYPEDVLVITAEVGCTDTFRVQQFESIEKDRYPTIFDREIIDAIARRIPQSGGLTYSLLFRFYYDFAHNSLSIGGGGDNFFISANSRTKDTRTIPGRPVQP</sequence>
<reference evidence="1" key="1">
    <citation type="submission" date="2022-04" db="EMBL/GenBank/DDBJ databases">
        <title>Carnegiea gigantea Genome sequencing and assembly v2.</title>
        <authorList>
            <person name="Copetti D."/>
            <person name="Sanderson M.J."/>
            <person name="Burquez A."/>
            <person name="Wojciechowski M.F."/>
        </authorList>
    </citation>
    <scope>NUCLEOTIDE SEQUENCE</scope>
    <source>
        <strain evidence="1">SGP5-SGP5p</strain>
        <tissue evidence="1">Aerial part</tissue>
    </source>
</reference>
<gene>
    <name evidence="1" type="ORF">Cgig2_002700</name>
</gene>
<dbReference type="EMBL" id="JAKOGI010000050">
    <property type="protein sequence ID" value="KAJ8446745.1"/>
    <property type="molecule type" value="Genomic_DNA"/>
</dbReference>
<comment type="caution">
    <text evidence="1">The sequence shown here is derived from an EMBL/GenBank/DDBJ whole genome shotgun (WGS) entry which is preliminary data.</text>
</comment>
<evidence type="ECO:0000313" key="2">
    <source>
        <dbReference type="Proteomes" id="UP001153076"/>
    </source>
</evidence>
<evidence type="ECO:0000313" key="1">
    <source>
        <dbReference type="EMBL" id="KAJ8446745.1"/>
    </source>
</evidence>